<proteinExistence type="predicted"/>
<name>A0A5J4KEP9_9CHLR</name>
<evidence type="ECO:0000256" key="1">
    <source>
        <dbReference type="ARBA" id="ARBA00004651"/>
    </source>
</evidence>
<dbReference type="AlphaFoldDB" id="A0A5J4KEP9"/>
<evidence type="ECO:0000313" key="7">
    <source>
        <dbReference type="EMBL" id="GER86013.1"/>
    </source>
</evidence>
<keyword evidence="2" id="KW-1003">Cell membrane</keyword>
<evidence type="ECO:0000256" key="5">
    <source>
        <dbReference type="ARBA" id="ARBA00023136"/>
    </source>
</evidence>
<comment type="caution">
    <text evidence="7">The sequence shown here is derived from an EMBL/GenBank/DDBJ whole genome shotgun (WGS) entry which is preliminary data.</text>
</comment>
<feature type="transmembrane region" description="Helical" evidence="6">
    <location>
        <begin position="120"/>
        <end position="141"/>
    </location>
</feature>
<feature type="transmembrane region" description="Helical" evidence="6">
    <location>
        <begin position="7"/>
        <end position="25"/>
    </location>
</feature>
<feature type="transmembrane region" description="Helical" evidence="6">
    <location>
        <begin position="86"/>
        <end position="108"/>
    </location>
</feature>
<evidence type="ECO:0000256" key="3">
    <source>
        <dbReference type="ARBA" id="ARBA00022692"/>
    </source>
</evidence>
<feature type="transmembrane region" description="Helical" evidence="6">
    <location>
        <begin position="31"/>
        <end position="50"/>
    </location>
</feature>
<organism evidence="7 8">
    <name type="scientific">Dictyobacter vulcani</name>
    <dbReference type="NCBI Taxonomy" id="2607529"/>
    <lineage>
        <taxon>Bacteria</taxon>
        <taxon>Bacillati</taxon>
        <taxon>Chloroflexota</taxon>
        <taxon>Ktedonobacteria</taxon>
        <taxon>Ktedonobacterales</taxon>
        <taxon>Dictyobacteraceae</taxon>
        <taxon>Dictyobacter</taxon>
    </lineage>
</organism>
<evidence type="ECO:0000256" key="2">
    <source>
        <dbReference type="ARBA" id="ARBA00022475"/>
    </source>
</evidence>
<evidence type="ECO:0000313" key="8">
    <source>
        <dbReference type="Proteomes" id="UP000326912"/>
    </source>
</evidence>
<sequence length="211" mass="23286">MMSRVTGFVAMICVSVPSLLIWHVAFPTWVVITYGLASLAMCSALPVFSLPSRYCKLTGKWARYRIVTSLLDIGMTLRESLRHPKALCAATAFGVLFHLSAALNYYAFAMILHIHIPLPFYLIIIPMVSLVSVLPTTINGYGLRESTFIAILSSLHVDPSSATALVLLTEYKDTQGIFFAIIGGTMYLLMREKKIVGKPVTEIIAVQDRTV</sequence>
<gene>
    <name evidence="7" type="ORF">KDW_01750</name>
</gene>
<protein>
    <submittedName>
        <fullName evidence="7">Uncharacterized protein</fullName>
    </submittedName>
</protein>
<dbReference type="EMBL" id="BKZW01000001">
    <property type="protein sequence ID" value="GER86013.1"/>
    <property type="molecule type" value="Genomic_DNA"/>
</dbReference>
<dbReference type="Pfam" id="PF03706">
    <property type="entry name" value="LPG_synthase_TM"/>
    <property type="match status" value="1"/>
</dbReference>
<reference evidence="7 8" key="1">
    <citation type="submission" date="2019-10" db="EMBL/GenBank/DDBJ databases">
        <title>Dictyobacter vulcani sp. nov., within the class Ktedonobacteria, isolated from soil of volcanic Mt. Zao.</title>
        <authorList>
            <person name="Zheng Y."/>
            <person name="Wang C.M."/>
            <person name="Sakai Y."/>
            <person name="Abe K."/>
            <person name="Yokota A."/>
            <person name="Yabe S."/>
        </authorList>
    </citation>
    <scope>NUCLEOTIDE SEQUENCE [LARGE SCALE GENOMIC DNA]</scope>
    <source>
        <strain evidence="7 8">W12</strain>
    </source>
</reference>
<dbReference type="Proteomes" id="UP000326912">
    <property type="component" value="Unassembled WGS sequence"/>
</dbReference>
<keyword evidence="3 6" id="KW-0812">Transmembrane</keyword>
<keyword evidence="4 6" id="KW-1133">Transmembrane helix</keyword>
<keyword evidence="8" id="KW-1185">Reference proteome</keyword>
<accession>A0A5J4KEP9</accession>
<evidence type="ECO:0000256" key="4">
    <source>
        <dbReference type="ARBA" id="ARBA00022989"/>
    </source>
</evidence>
<dbReference type="GO" id="GO:0005886">
    <property type="term" value="C:plasma membrane"/>
    <property type="evidence" value="ECO:0007669"/>
    <property type="project" value="UniProtKB-SubCell"/>
</dbReference>
<dbReference type="InterPro" id="IPR022791">
    <property type="entry name" value="L-PG_synthase/AglD"/>
</dbReference>
<evidence type="ECO:0000256" key="6">
    <source>
        <dbReference type="SAM" id="Phobius"/>
    </source>
</evidence>
<keyword evidence="5 6" id="KW-0472">Membrane</keyword>
<comment type="subcellular location">
    <subcellularLocation>
        <location evidence="1">Cell membrane</location>
        <topology evidence="1">Multi-pass membrane protein</topology>
    </subcellularLocation>
</comment>